<dbReference type="GO" id="GO:0008780">
    <property type="term" value="F:acyl-[acyl-carrier-protein]-UDP-N-acetylglucosamine O-acyltransferase activity"/>
    <property type="evidence" value="ECO:0007669"/>
    <property type="project" value="UniProtKB-UniRule"/>
</dbReference>
<evidence type="ECO:0000256" key="1">
    <source>
        <dbReference type="ARBA" id="ARBA00022490"/>
    </source>
</evidence>
<gene>
    <name evidence="8" type="primary">lpxA</name>
    <name evidence="10" type="ORF">GGQ63_000354</name>
</gene>
<dbReference type="InterPro" id="IPR037157">
    <property type="entry name" value="Acetyltransf_C_sf"/>
</dbReference>
<dbReference type="InterPro" id="IPR001451">
    <property type="entry name" value="Hexapep"/>
</dbReference>
<keyword evidence="3 8" id="KW-0441">Lipid A biosynthesis</keyword>
<keyword evidence="1 8" id="KW-0963">Cytoplasm</keyword>
<dbReference type="GO" id="GO:0016020">
    <property type="term" value="C:membrane"/>
    <property type="evidence" value="ECO:0007669"/>
    <property type="project" value="GOC"/>
</dbReference>
<evidence type="ECO:0000256" key="7">
    <source>
        <dbReference type="ARBA" id="ARBA00023315"/>
    </source>
</evidence>
<feature type="domain" description="UDP N-acetylglucosamine O-acyltransferase C-terminal" evidence="9">
    <location>
        <begin position="176"/>
        <end position="257"/>
    </location>
</feature>
<evidence type="ECO:0000256" key="8">
    <source>
        <dbReference type="HAMAP-Rule" id="MF_00387"/>
    </source>
</evidence>
<evidence type="ECO:0000313" key="10">
    <source>
        <dbReference type="EMBL" id="MBB5751311.1"/>
    </source>
</evidence>
<comment type="pathway">
    <text evidence="8">Glycolipid biosynthesis; lipid IV(A) biosynthesis; lipid IV(A) from (3R)-3-hydroxytetradecanoyl-[acyl-carrier-protein] and UDP-N-acetyl-alpha-D-glucosamine: step 1/6.</text>
</comment>
<dbReference type="NCBIfam" id="TIGR01852">
    <property type="entry name" value="lipid_A_lpxA"/>
    <property type="match status" value="1"/>
</dbReference>
<dbReference type="InterPro" id="IPR011004">
    <property type="entry name" value="Trimer_LpxA-like_sf"/>
</dbReference>
<dbReference type="PIRSF" id="PIRSF000456">
    <property type="entry name" value="UDP-GlcNAc_acltr"/>
    <property type="match status" value="1"/>
</dbReference>
<dbReference type="CDD" id="cd03351">
    <property type="entry name" value="LbH_UDP-GlcNAc_AT"/>
    <property type="match status" value="1"/>
</dbReference>
<evidence type="ECO:0000256" key="2">
    <source>
        <dbReference type="ARBA" id="ARBA00022516"/>
    </source>
</evidence>
<dbReference type="PANTHER" id="PTHR43480:SF1">
    <property type="entry name" value="ACYL-[ACYL-CARRIER-PROTEIN]--UDP-N-ACETYLGLUCOSAMINE O-ACYLTRANSFERASE, MITOCHONDRIAL-RELATED"/>
    <property type="match status" value="1"/>
</dbReference>
<dbReference type="Gene3D" id="2.160.10.10">
    <property type="entry name" value="Hexapeptide repeat proteins"/>
    <property type="match status" value="1"/>
</dbReference>
<comment type="caution">
    <text evidence="10">The sequence shown here is derived from an EMBL/GenBank/DDBJ whole genome shotgun (WGS) entry which is preliminary data.</text>
</comment>
<dbReference type="Pfam" id="PF13720">
    <property type="entry name" value="Acetyltransf_11"/>
    <property type="match status" value="1"/>
</dbReference>
<name>A0A7W9CTL9_9HYPH</name>
<evidence type="ECO:0000256" key="6">
    <source>
        <dbReference type="ARBA" id="ARBA00023098"/>
    </source>
</evidence>
<evidence type="ECO:0000313" key="11">
    <source>
        <dbReference type="Proteomes" id="UP000523821"/>
    </source>
</evidence>
<sequence length="271" mass="28657">MPVIHPSAIVEDGAVLADDVEIGAYAYVGAHVSLADGVRLHHHASIVGHTSIGARTTVFPFASLGTPPQSVHYKGEPGRLTIGADCQIREHVTVNIGTAGGGMETTIGERCFLMVGSHVAHDCHVGNNVIFANNATLGGHVVVGDFVFFGGLAAVHQFVRIGEQAMIGGVCPIRHDVIPFGAVRDGADGLGGLNIIGLKRRGFDRPTIHALRAAYKAIFYGSGSLDDRVERAAERFADNAPVMRVVEFIRTAGKRQITVPSHVETDDGDDD</sequence>
<dbReference type="Proteomes" id="UP000523821">
    <property type="component" value="Unassembled WGS sequence"/>
</dbReference>
<evidence type="ECO:0000256" key="4">
    <source>
        <dbReference type="ARBA" id="ARBA00022679"/>
    </source>
</evidence>
<dbReference type="SUPFAM" id="SSF51161">
    <property type="entry name" value="Trimeric LpxA-like enzymes"/>
    <property type="match status" value="1"/>
</dbReference>
<keyword evidence="7 8" id="KW-0012">Acyltransferase</keyword>
<dbReference type="HAMAP" id="MF_00387">
    <property type="entry name" value="LpxA"/>
    <property type="match status" value="1"/>
</dbReference>
<dbReference type="NCBIfam" id="NF003657">
    <property type="entry name" value="PRK05289.1"/>
    <property type="match status" value="1"/>
</dbReference>
<keyword evidence="11" id="KW-1185">Reference proteome</keyword>
<dbReference type="AlphaFoldDB" id="A0A7W9CTL9"/>
<keyword evidence="6 8" id="KW-0443">Lipid metabolism</keyword>
<protein>
    <recommendedName>
        <fullName evidence="8">Acyl-[acyl-carrier-protein]--UDP-N-acetylglucosamine O-acyltransferase</fullName>
        <shortName evidence="8">UDP-N-acetylglucosamine acyltransferase</shortName>
        <ecNumber evidence="8">2.3.1.129</ecNumber>
    </recommendedName>
</protein>
<dbReference type="EMBL" id="JACHOO010000001">
    <property type="protein sequence ID" value="MBB5751311.1"/>
    <property type="molecule type" value="Genomic_DNA"/>
</dbReference>
<dbReference type="UniPathway" id="UPA00359">
    <property type="reaction ID" value="UER00477"/>
</dbReference>
<keyword evidence="2 8" id="KW-0444">Lipid biosynthesis</keyword>
<dbReference type="GO" id="GO:0005737">
    <property type="term" value="C:cytoplasm"/>
    <property type="evidence" value="ECO:0007669"/>
    <property type="project" value="UniProtKB-SubCell"/>
</dbReference>
<dbReference type="PROSITE" id="PS00101">
    <property type="entry name" value="HEXAPEP_TRANSFERASES"/>
    <property type="match status" value="1"/>
</dbReference>
<proteinExistence type="inferred from homology"/>
<dbReference type="InterPro" id="IPR029098">
    <property type="entry name" value="Acetyltransf_C"/>
</dbReference>
<dbReference type="Gene3D" id="1.20.1180.10">
    <property type="entry name" value="Udp N-acetylglucosamine O-acyltransferase, C-terminal domain"/>
    <property type="match status" value="1"/>
</dbReference>
<dbReference type="Pfam" id="PF00132">
    <property type="entry name" value="Hexapep"/>
    <property type="match status" value="1"/>
</dbReference>
<keyword evidence="4 8" id="KW-0808">Transferase</keyword>
<dbReference type="GO" id="GO:0009245">
    <property type="term" value="P:lipid A biosynthetic process"/>
    <property type="evidence" value="ECO:0007669"/>
    <property type="project" value="UniProtKB-UniRule"/>
</dbReference>
<organism evidence="10 11">
    <name type="scientific">Prosthecomicrobium pneumaticum</name>
    <dbReference type="NCBI Taxonomy" id="81895"/>
    <lineage>
        <taxon>Bacteria</taxon>
        <taxon>Pseudomonadati</taxon>
        <taxon>Pseudomonadota</taxon>
        <taxon>Alphaproteobacteria</taxon>
        <taxon>Hyphomicrobiales</taxon>
        <taxon>Kaistiaceae</taxon>
        <taxon>Prosthecomicrobium</taxon>
    </lineage>
</organism>
<dbReference type="PANTHER" id="PTHR43480">
    <property type="entry name" value="ACYL-[ACYL-CARRIER-PROTEIN]--UDP-N-ACETYLGLUCOSAMINE O-ACYLTRANSFERASE"/>
    <property type="match status" value="1"/>
</dbReference>
<accession>A0A7W9CTL9</accession>
<dbReference type="RefSeq" id="WP_183851877.1">
    <property type="nucleotide sequence ID" value="NZ_JACHOO010000001.1"/>
</dbReference>
<dbReference type="InterPro" id="IPR010137">
    <property type="entry name" value="Lipid_A_LpxA"/>
</dbReference>
<dbReference type="EC" id="2.3.1.129" evidence="8"/>
<comment type="subcellular location">
    <subcellularLocation>
        <location evidence="8">Cytoplasm</location>
    </subcellularLocation>
</comment>
<dbReference type="InterPro" id="IPR018357">
    <property type="entry name" value="Hexapep_transf_CS"/>
</dbReference>
<comment type="function">
    <text evidence="8">Involved in the biosynthesis of lipid A, a phosphorylated glycolipid that anchors the lipopolysaccharide to the outer membrane of the cell.</text>
</comment>
<keyword evidence="5 8" id="KW-0677">Repeat</keyword>
<reference evidence="10 11" key="1">
    <citation type="submission" date="2020-08" db="EMBL/GenBank/DDBJ databases">
        <title>Genomic Encyclopedia of Type Strains, Phase IV (KMG-IV): sequencing the most valuable type-strain genomes for metagenomic binning, comparative biology and taxonomic classification.</title>
        <authorList>
            <person name="Goeker M."/>
        </authorList>
    </citation>
    <scope>NUCLEOTIDE SEQUENCE [LARGE SCALE GENOMIC DNA]</scope>
    <source>
        <strain evidence="10 11">DSM 16268</strain>
    </source>
</reference>
<comment type="subunit">
    <text evidence="8">Homotrimer.</text>
</comment>
<comment type="catalytic activity">
    <reaction evidence="8">
        <text>a (3R)-hydroxyacyl-[ACP] + UDP-N-acetyl-alpha-D-glucosamine = a UDP-3-O-[(3R)-3-hydroxyacyl]-N-acetyl-alpha-D-glucosamine + holo-[ACP]</text>
        <dbReference type="Rhea" id="RHEA:67812"/>
        <dbReference type="Rhea" id="RHEA-COMP:9685"/>
        <dbReference type="Rhea" id="RHEA-COMP:9945"/>
        <dbReference type="ChEBI" id="CHEBI:57705"/>
        <dbReference type="ChEBI" id="CHEBI:64479"/>
        <dbReference type="ChEBI" id="CHEBI:78827"/>
        <dbReference type="ChEBI" id="CHEBI:173225"/>
        <dbReference type="EC" id="2.3.1.129"/>
    </reaction>
</comment>
<evidence type="ECO:0000259" key="9">
    <source>
        <dbReference type="Pfam" id="PF13720"/>
    </source>
</evidence>
<comment type="similarity">
    <text evidence="8">Belongs to the transferase hexapeptide repeat family. LpxA subfamily.</text>
</comment>
<evidence type="ECO:0000256" key="5">
    <source>
        <dbReference type="ARBA" id="ARBA00022737"/>
    </source>
</evidence>
<evidence type="ECO:0000256" key="3">
    <source>
        <dbReference type="ARBA" id="ARBA00022556"/>
    </source>
</evidence>